<reference evidence="1 2" key="1">
    <citation type="submission" date="2014-04" db="EMBL/GenBank/DDBJ databases">
        <authorList>
            <consortium name="International Citrus Genome Consortium"/>
            <person name="Gmitter F."/>
            <person name="Chen C."/>
            <person name="Farmerie W."/>
            <person name="Harkins T."/>
            <person name="Desany B."/>
            <person name="Mohiuddin M."/>
            <person name="Kodira C."/>
            <person name="Borodovsky M."/>
            <person name="Lomsadze A."/>
            <person name="Burns P."/>
            <person name="Jenkins J."/>
            <person name="Prochnik S."/>
            <person name="Shu S."/>
            <person name="Chapman J."/>
            <person name="Pitluck S."/>
            <person name="Schmutz J."/>
            <person name="Rokhsar D."/>
        </authorList>
    </citation>
    <scope>NUCLEOTIDE SEQUENCE</scope>
</reference>
<sequence length="52" mass="6075">MVQESYSKFVMILKSNGLNRFARRFNGFRFRTKSIDRNKTTQNSGVVTKVDT</sequence>
<proteinExistence type="predicted"/>
<feature type="non-terminal residue" evidence="1">
    <location>
        <position position="52"/>
    </location>
</feature>
<accession>A0A067DMF9</accession>
<dbReference type="EMBL" id="KK786286">
    <property type="protein sequence ID" value="KDO39796.1"/>
    <property type="molecule type" value="Genomic_DNA"/>
</dbReference>
<evidence type="ECO:0000313" key="1">
    <source>
        <dbReference type="EMBL" id="KDO39796.1"/>
    </source>
</evidence>
<evidence type="ECO:0000313" key="2">
    <source>
        <dbReference type="Proteomes" id="UP000027120"/>
    </source>
</evidence>
<name>A0A067DMF9_CITSI</name>
<dbReference type="AlphaFoldDB" id="A0A067DMF9"/>
<protein>
    <submittedName>
        <fullName evidence="1">Uncharacterized protein</fullName>
    </submittedName>
</protein>
<organism evidence="1 2">
    <name type="scientific">Citrus sinensis</name>
    <name type="common">Sweet orange</name>
    <name type="synonym">Citrus aurantium var. sinensis</name>
    <dbReference type="NCBI Taxonomy" id="2711"/>
    <lineage>
        <taxon>Eukaryota</taxon>
        <taxon>Viridiplantae</taxon>
        <taxon>Streptophyta</taxon>
        <taxon>Embryophyta</taxon>
        <taxon>Tracheophyta</taxon>
        <taxon>Spermatophyta</taxon>
        <taxon>Magnoliopsida</taxon>
        <taxon>eudicotyledons</taxon>
        <taxon>Gunneridae</taxon>
        <taxon>Pentapetalae</taxon>
        <taxon>rosids</taxon>
        <taxon>malvids</taxon>
        <taxon>Sapindales</taxon>
        <taxon>Rutaceae</taxon>
        <taxon>Aurantioideae</taxon>
        <taxon>Citrus</taxon>
    </lineage>
</organism>
<dbReference type="Proteomes" id="UP000027120">
    <property type="component" value="Unassembled WGS sequence"/>
</dbReference>
<gene>
    <name evidence="1" type="ORF">CISIN_1g043904mg</name>
</gene>
<keyword evidence="2" id="KW-1185">Reference proteome</keyword>